<dbReference type="InterPro" id="IPR036942">
    <property type="entry name" value="Beta-barrel_TonB_sf"/>
</dbReference>
<dbReference type="InterPro" id="IPR012910">
    <property type="entry name" value="Plug_dom"/>
</dbReference>
<keyword evidence="13" id="KW-0675">Receptor</keyword>
<feature type="domain" description="TonB-dependent receptor plug" evidence="12">
    <location>
        <begin position="50"/>
        <end position="158"/>
    </location>
</feature>
<dbReference type="PANTHER" id="PTHR30069">
    <property type="entry name" value="TONB-DEPENDENT OUTER MEMBRANE RECEPTOR"/>
    <property type="match status" value="1"/>
</dbReference>
<feature type="signal peptide" evidence="10">
    <location>
        <begin position="1"/>
        <end position="24"/>
    </location>
</feature>
<keyword evidence="14" id="KW-1185">Reference proteome</keyword>
<keyword evidence="3 8" id="KW-1134">Transmembrane beta strand</keyword>
<accession>A0ABU9IWV0</accession>
<evidence type="ECO:0000256" key="4">
    <source>
        <dbReference type="ARBA" id="ARBA00022692"/>
    </source>
</evidence>
<reference evidence="13 14" key="1">
    <citation type="submission" date="2024-04" db="EMBL/GenBank/DDBJ databases">
        <title>Draft genome sequence of Pseudoxanthomonas putridarboris WD12.</title>
        <authorList>
            <person name="Oh J."/>
        </authorList>
    </citation>
    <scope>NUCLEOTIDE SEQUENCE [LARGE SCALE GENOMIC DNA]</scope>
    <source>
        <strain evidence="13 14">WD12</strain>
    </source>
</reference>
<dbReference type="RefSeq" id="WP_341724626.1">
    <property type="nucleotide sequence ID" value="NZ_JBBWWT010000001.1"/>
</dbReference>
<evidence type="ECO:0000259" key="12">
    <source>
        <dbReference type="Pfam" id="PF07715"/>
    </source>
</evidence>
<comment type="similarity">
    <text evidence="8 9">Belongs to the TonB-dependent receptor family.</text>
</comment>
<dbReference type="InterPro" id="IPR037066">
    <property type="entry name" value="Plug_dom_sf"/>
</dbReference>
<name>A0ABU9IWV0_9GAMM</name>
<evidence type="ECO:0000256" key="9">
    <source>
        <dbReference type="RuleBase" id="RU003357"/>
    </source>
</evidence>
<feature type="chain" id="PRO_5047496635" evidence="10">
    <location>
        <begin position="25"/>
        <end position="708"/>
    </location>
</feature>
<protein>
    <submittedName>
        <fullName evidence="13">TonB-dependent receptor</fullName>
    </submittedName>
</protein>
<comment type="subcellular location">
    <subcellularLocation>
        <location evidence="1 8">Cell outer membrane</location>
        <topology evidence="1 8">Multi-pass membrane protein</topology>
    </subcellularLocation>
</comment>
<comment type="caution">
    <text evidence="13">The sequence shown here is derived from an EMBL/GenBank/DDBJ whole genome shotgun (WGS) entry which is preliminary data.</text>
</comment>
<feature type="domain" description="TonB-dependent receptor-like beta-barrel" evidence="11">
    <location>
        <begin position="263"/>
        <end position="665"/>
    </location>
</feature>
<dbReference type="Pfam" id="PF07715">
    <property type="entry name" value="Plug"/>
    <property type="match status" value="1"/>
</dbReference>
<evidence type="ECO:0000256" key="7">
    <source>
        <dbReference type="ARBA" id="ARBA00023237"/>
    </source>
</evidence>
<evidence type="ECO:0000313" key="14">
    <source>
        <dbReference type="Proteomes" id="UP001459204"/>
    </source>
</evidence>
<evidence type="ECO:0000313" key="13">
    <source>
        <dbReference type="EMBL" id="MEL1263452.1"/>
    </source>
</evidence>
<keyword evidence="7 8" id="KW-0998">Cell outer membrane</keyword>
<evidence type="ECO:0000256" key="1">
    <source>
        <dbReference type="ARBA" id="ARBA00004571"/>
    </source>
</evidence>
<dbReference type="PROSITE" id="PS52016">
    <property type="entry name" value="TONB_DEPENDENT_REC_3"/>
    <property type="match status" value="1"/>
</dbReference>
<evidence type="ECO:0000256" key="3">
    <source>
        <dbReference type="ARBA" id="ARBA00022452"/>
    </source>
</evidence>
<sequence length="708" mass="76901">MNTPRTLTGAIAFALLGLAATAEAQSGADARTLDRVVVEATRLRGVDGFDTPASVTRIDLGEEASGANVQASERLGGVPGLLARERQNLAQDTQLSIRGFGARSTFGVRGVRLYADGIPATLPDGQGQLSHFNLAAGDRIEVMRGPFSALYGNSSGGVVRITSAEGVQPARVDARITAGSDDSIGASARWLGRAGRVGFNLAAGVFDTQGYRDHSAARRESANARIDIDTRGDDRLTLVFNHVDIPQAQDPLGLTREQADADPRQAVAVARQFDTRKSVSQQQGGATYAWRPSAAHEVALSTYGGQREVEQFLALPAAAQGNPLNSGGVIDLDNDYAGADLRWAWQSEWAGRPAEWTLGANTDRMRQHRRGFENFVGDTLGVRGRLRRDERNRVDNRDQYAQAWWQASPRWSLLAGARRSEVRFRSDDRYVTAQNPDDSGRVAYRETTPVAGVVFHADDDLRLYASAGRGFETPTFNELGYRADGGAGLALDLRPAVSRNFETGLKWRTGDGMRLEAALFRADTDDELAVASNVGGRSTYRNAGRTRRQGLEASLEAPLRGEGRWQLAYTRLQAEFRDAFLVCARSGCTVPDTPVAAGTRIPGVPRDQAFARLEWPVAAWRAAAEAVAVGAVGVNDLGTESAPGYALLHLELSRRWVLRGSTLRAFTRIDNALDHRYLGSVIVNEGNGRFYEPGPDRSWLLGLEWNLR</sequence>
<proteinExistence type="inferred from homology"/>
<evidence type="ECO:0000259" key="11">
    <source>
        <dbReference type="Pfam" id="PF00593"/>
    </source>
</evidence>
<gene>
    <name evidence="13" type="ORF">AAD027_03575</name>
</gene>
<keyword evidence="2 8" id="KW-0813">Transport</keyword>
<evidence type="ECO:0000256" key="10">
    <source>
        <dbReference type="SAM" id="SignalP"/>
    </source>
</evidence>
<keyword evidence="5 9" id="KW-0798">TonB box</keyword>
<dbReference type="Pfam" id="PF00593">
    <property type="entry name" value="TonB_dep_Rec_b-barrel"/>
    <property type="match status" value="1"/>
</dbReference>
<dbReference type="Gene3D" id="2.40.170.20">
    <property type="entry name" value="TonB-dependent receptor, beta-barrel domain"/>
    <property type="match status" value="1"/>
</dbReference>
<dbReference type="SUPFAM" id="SSF56935">
    <property type="entry name" value="Porins"/>
    <property type="match status" value="1"/>
</dbReference>
<evidence type="ECO:0000256" key="6">
    <source>
        <dbReference type="ARBA" id="ARBA00023136"/>
    </source>
</evidence>
<evidence type="ECO:0000256" key="2">
    <source>
        <dbReference type="ARBA" id="ARBA00022448"/>
    </source>
</evidence>
<dbReference type="PANTHER" id="PTHR30069:SF28">
    <property type="entry name" value="TONB-DEPENDENT RECEPTOR YNCD-RELATED"/>
    <property type="match status" value="1"/>
</dbReference>
<dbReference type="Proteomes" id="UP001459204">
    <property type="component" value="Unassembled WGS sequence"/>
</dbReference>
<keyword evidence="6 8" id="KW-0472">Membrane</keyword>
<dbReference type="EMBL" id="JBBWWT010000001">
    <property type="protein sequence ID" value="MEL1263452.1"/>
    <property type="molecule type" value="Genomic_DNA"/>
</dbReference>
<dbReference type="InterPro" id="IPR039426">
    <property type="entry name" value="TonB-dep_rcpt-like"/>
</dbReference>
<organism evidence="13 14">
    <name type="scientific">Pseudoxanthomonas putridarboris</name>
    <dbReference type="NCBI Taxonomy" id="752605"/>
    <lineage>
        <taxon>Bacteria</taxon>
        <taxon>Pseudomonadati</taxon>
        <taxon>Pseudomonadota</taxon>
        <taxon>Gammaproteobacteria</taxon>
        <taxon>Lysobacterales</taxon>
        <taxon>Lysobacteraceae</taxon>
        <taxon>Pseudoxanthomonas</taxon>
    </lineage>
</organism>
<evidence type="ECO:0000256" key="8">
    <source>
        <dbReference type="PROSITE-ProRule" id="PRU01360"/>
    </source>
</evidence>
<dbReference type="Gene3D" id="2.170.130.10">
    <property type="entry name" value="TonB-dependent receptor, plug domain"/>
    <property type="match status" value="1"/>
</dbReference>
<keyword evidence="10" id="KW-0732">Signal</keyword>
<dbReference type="InterPro" id="IPR000531">
    <property type="entry name" value="Beta-barrel_TonB"/>
</dbReference>
<evidence type="ECO:0000256" key="5">
    <source>
        <dbReference type="ARBA" id="ARBA00023077"/>
    </source>
</evidence>
<keyword evidence="4 8" id="KW-0812">Transmembrane</keyword>